<dbReference type="FunFam" id="3.40.720.10:FF:000017">
    <property type="entry name" value="Predicted protein"/>
    <property type="match status" value="1"/>
</dbReference>
<dbReference type="GO" id="GO:0005615">
    <property type="term" value="C:extracellular space"/>
    <property type="evidence" value="ECO:0007669"/>
    <property type="project" value="TreeGrafter"/>
</dbReference>
<dbReference type="Gene3D" id="3.40.720.10">
    <property type="entry name" value="Alkaline Phosphatase, subunit A"/>
    <property type="match status" value="1"/>
</dbReference>
<dbReference type="InterPro" id="IPR004245">
    <property type="entry name" value="DUF229"/>
</dbReference>
<proteinExistence type="predicted"/>
<keyword evidence="1" id="KW-1133">Transmembrane helix</keyword>
<dbReference type="PANTHER" id="PTHR10974:SF9">
    <property type="entry name" value="DUF229 DOMAIN CONTAINING PROTEIN-RELATED"/>
    <property type="match status" value="1"/>
</dbReference>
<reference evidence="3" key="1">
    <citation type="submission" date="2018-01" db="EMBL/GenBank/DDBJ databases">
        <authorList>
            <person name="Alioto T."/>
            <person name="Alioto T."/>
        </authorList>
    </citation>
    <scope>NUCLEOTIDE SEQUENCE [LARGE SCALE GENOMIC DNA]</scope>
</reference>
<evidence type="ECO:0000313" key="2">
    <source>
        <dbReference type="EMBL" id="SPP85830.1"/>
    </source>
</evidence>
<dbReference type="InterPro" id="IPR017850">
    <property type="entry name" value="Alkaline_phosphatase_core_sf"/>
</dbReference>
<dbReference type="PANTHER" id="PTHR10974">
    <property type="entry name" value="FI08016P-RELATED"/>
    <property type="match status" value="1"/>
</dbReference>
<keyword evidence="3" id="KW-1185">Reference proteome</keyword>
<keyword evidence="1" id="KW-0472">Membrane</keyword>
<dbReference type="SUPFAM" id="SSF53649">
    <property type="entry name" value="Alkaline phosphatase-like"/>
    <property type="match status" value="1"/>
</dbReference>
<name>A0A3B0KC95_DROGU</name>
<evidence type="ECO:0000256" key="1">
    <source>
        <dbReference type="SAM" id="Phobius"/>
    </source>
</evidence>
<evidence type="ECO:0000313" key="3">
    <source>
        <dbReference type="Proteomes" id="UP000268350"/>
    </source>
</evidence>
<dbReference type="Pfam" id="PF02995">
    <property type="entry name" value="DUF229"/>
    <property type="match status" value="1"/>
</dbReference>
<keyword evidence="1" id="KW-0812">Transmembrane</keyword>
<dbReference type="Proteomes" id="UP000268350">
    <property type="component" value="Unassembled WGS sequence"/>
</dbReference>
<protein>
    <submittedName>
        <fullName evidence="2">Uncharacterized protein</fullName>
    </submittedName>
</protein>
<dbReference type="OMA" id="VECHDAF"/>
<sequence>MLTRRSIFKIKSFTILLLTVFSIFIWNNVWNAKNNADVPIPGAEDQAGETLSRSERLYQMAKQKHFKYREYNTLKKEQEQTNTSETTEEYETSAMDIGLPESRKTKVTVQPANRYFVYSQKCKMPYADPFSNEALAIYNPAKLRTCTNESDLITLSFDLKLQTYKMHVNTEVLVELDPNITGLACSYQEVRSGKDATGKLFSVLLPPVDMTDNMALDRNISGIIAECRDEKNASRIVQRDAFPLVQVTPQTSRTESHPLPRQPSVIILGLDTMSRMNFKRTMPKTAEYVQQLGWFEMEGYNKVADNTFPNLCVVMAGGSPTELEKICAVTSNVHIDLCPWIWRDFKTAGYSTAYGEDVLQYGVFIGPGVGFGKLPTDFYLRPLLRGLTESMRIFRRFGYNYCLGRRITISYLYDFCMQFTQRLIEELDQPAFGFFWSCTFTHDYHYGASSLDGLFVDYLKTLEKHKIFEKAIVILFSDHGARLGDLVDLPDGVLEERLPMLHIYLPPWFRKTYPSYAQSLQLNRNRLSSPYDLHNTLRHILQLNATKPEDLPPPANCPTSQSLFHPLPQERSCVDACIGDHWCTCNEFISVKLNGEVYNIVKLTLYYINHWMVVENFNRYCDRLMLADMDHAERKLLNEDNGQESMYGNIMIYRLRFRTFPQEGRFEATVRYHSKRQILVDFDIEDVSRLNRYHNDSLCIKDKIAKKFCFCNGIVDPKWINQ</sequence>
<accession>A0A3B0KC95</accession>
<organism evidence="2 3">
    <name type="scientific">Drosophila guanche</name>
    <name type="common">Fruit fly</name>
    <dbReference type="NCBI Taxonomy" id="7266"/>
    <lineage>
        <taxon>Eukaryota</taxon>
        <taxon>Metazoa</taxon>
        <taxon>Ecdysozoa</taxon>
        <taxon>Arthropoda</taxon>
        <taxon>Hexapoda</taxon>
        <taxon>Insecta</taxon>
        <taxon>Pterygota</taxon>
        <taxon>Neoptera</taxon>
        <taxon>Endopterygota</taxon>
        <taxon>Diptera</taxon>
        <taxon>Brachycera</taxon>
        <taxon>Muscomorpha</taxon>
        <taxon>Ephydroidea</taxon>
        <taxon>Drosophilidae</taxon>
        <taxon>Drosophila</taxon>
        <taxon>Sophophora</taxon>
    </lineage>
</organism>
<feature type="transmembrane region" description="Helical" evidence="1">
    <location>
        <begin position="12"/>
        <end position="30"/>
    </location>
</feature>
<gene>
    <name evidence="2" type="ORF">DGUA_6G004375</name>
</gene>
<dbReference type="AlphaFoldDB" id="A0A3B0KC95"/>
<dbReference type="CDD" id="cd16021">
    <property type="entry name" value="ALP_like"/>
    <property type="match status" value="1"/>
</dbReference>
<dbReference type="EMBL" id="OUUW01000010">
    <property type="protein sequence ID" value="SPP85830.1"/>
    <property type="molecule type" value="Genomic_DNA"/>
</dbReference>
<dbReference type="OrthoDB" id="413313at2759"/>